<evidence type="ECO:0000313" key="1">
    <source>
        <dbReference type="EMBL" id="AHC16618.1"/>
    </source>
</evidence>
<dbReference type="AlphaFoldDB" id="V5WLV4"/>
<proteinExistence type="predicted"/>
<evidence type="ECO:0000313" key="2">
    <source>
        <dbReference type="Proteomes" id="UP000018680"/>
    </source>
</evidence>
<dbReference type="EMBL" id="CP006939">
    <property type="protein sequence ID" value="AHC16618.1"/>
    <property type="molecule type" value="Genomic_DNA"/>
</dbReference>
<name>V5WLV4_9SPIO</name>
<sequence>MYLRPETNGVLVESTMLKVIKSAEEYSSAMKLVYMANFPGEFILKNNIIEQYYALKLHFAVMGRRAFTPSMINRFNRYFHKDFQDCEVLGAFNAIHHLHMEPEELFHTWVAEEDIAVIEGQTVKKIDDIFVVNYDIPALLHKNNKETDIAVMVFRTKLGYSHVRGLVRTMHRALVDGGIINPKFDPSRAFHYSKGPFEQIMDGIGYLFTQNREKIGIEDFTFGNYLINRGIDRDLICGSLMNPVVGIEDDDGKIREVNLLQHTSGMDYSEAYSALKRVRYQTIFIHHGPLLQSICPCFDDR</sequence>
<dbReference type="PATRIC" id="fig|1307761.3.peg.3267"/>
<gene>
    <name evidence="1" type="ORF">L21SP2_3278</name>
</gene>
<accession>V5WLV4</accession>
<keyword evidence="2" id="KW-1185">Reference proteome</keyword>
<organism evidence="1 2">
    <name type="scientific">Salinispira pacifica</name>
    <dbReference type="NCBI Taxonomy" id="1307761"/>
    <lineage>
        <taxon>Bacteria</taxon>
        <taxon>Pseudomonadati</taxon>
        <taxon>Spirochaetota</taxon>
        <taxon>Spirochaetia</taxon>
        <taxon>Spirochaetales</taxon>
        <taxon>Spirochaetaceae</taxon>
        <taxon>Salinispira</taxon>
    </lineage>
</organism>
<reference evidence="1 2" key="1">
    <citation type="journal article" date="2015" name="Stand. Genomic Sci.">
        <title>Complete genome sequence and description of Salinispira pacifica gen. nov., sp. nov., a novel spirochaete isolated form a hypersaline microbial mat.</title>
        <authorList>
            <person name="Ben Hania W."/>
            <person name="Joseph M."/>
            <person name="Schumann P."/>
            <person name="Bunk B."/>
            <person name="Fiebig A."/>
            <person name="Sproer C."/>
            <person name="Klenk H.P."/>
            <person name="Fardeau M.L."/>
            <person name="Spring S."/>
        </authorList>
    </citation>
    <scope>NUCLEOTIDE SEQUENCE [LARGE SCALE GENOMIC DNA]</scope>
    <source>
        <strain evidence="1 2">L21-RPul-D2</strain>
    </source>
</reference>
<dbReference type="KEGG" id="slr:L21SP2_3278"/>
<dbReference type="HOGENOM" id="CLU_902865_0_0_12"/>
<dbReference type="Proteomes" id="UP000018680">
    <property type="component" value="Chromosome"/>
</dbReference>
<protein>
    <submittedName>
        <fullName evidence="1">Uncharacterized protein</fullName>
    </submittedName>
</protein>